<protein>
    <submittedName>
        <fullName evidence="1">Uncharacterized protein</fullName>
    </submittedName>
</protein>
<dbReference type="EMBL" id="BK032823">
    <property type="protein sequence ID" value="DAF62375.1"/>
    <property type="molecule type" value="Genomic_DNA"/>
</dbReference>
<sequence>MNLHDFPGCMERIILKTRDTSNGGSYNTEISTP</sequence>
<evidence type="ECO:0000313" key="1">
    <source>
        <dbReference type="EMBL" id="DAF62375.1"/>
    </source>
</evidence>
<organism evidence="1">
    <name type="scientific">Myoviridae sp. ctIty1</name>
    <dbReference type="NCBI Taxonomy" id="2827673"/>
    <lineage>
        <taxon>Viruses</taxon>
        <taxon>Duplodnaviria</taxon>
        <taxon>Heunggongvirae</taxon>
        <taxon>Uroviricota</taxon>
        <taxon>Caudoviricetes</taxon>
    </lineage>
</organism>
<proteinExistence type="predicted"/>
<name>A0A8S5THA8_9CAUD</name>
<reference evidence="1" key="1">
    <citation type="journal article" date="2021" name="Proc. Natl. Acad. Sci. U.S.A.">
        <title>A Catalog of Tens of Thousands of Viruses from Human Metagenomes Reveals Hidden Associations with Chronic Diseases.</title>
        <authorList>
            <person name="Tisza M.J."/>
            <person name="Buck C.B."/>
        </authorList>
    </citation>
    <scope>NUCLEOTIDE SEQUENCE</scope>
    <source>
        <strain evidence="1">CtIty1</strain>
    </source>
</reference>
<accession>A0A8S5THA8</accession>